<proteinExistence type="predicted"/>
<feature type="region of interest" description="Disordered" evidence="1">
    <location>
        <begin position="258"/>
        <end position="279"/>
    </location>
</feature>
<name>S7PZW3_GLOTA</name>
<dbReference type="GeneID" id="19309741"/>
<feature type="region of interest" description="Disordered" evidence="1">
    <location>
        <begin position="1"/>
        <end position="50"/>
    </location>
</feature>
<organism evidence="2 3">
    <name type="scientific">Gloeophyllum trabeum (strain ATCC 11539 / FP-39264 / Madison 617)</name>
    <name type="common">Brown rot fungus</name>
    <dbReference type="NCBI Taxonomy" id="670483"/>
    <lineage>
        <taxon>Eukaryota</taxon>
        <taxon>Fungi</taxon>
        <taxon>Dikarya</taxon>
        <taxon>Basidiomycota</taxon>
        <taxon>Agaricomycotina</taxon>
        <taxon>Agaricomycetes</taxon>
        <taxon>Gloeophyllales</taxon>
        <taxon>Gloeophyllaceae</taxon>
        <taxon>Gloeophyllum</taxon>
    </lineage>
</organism>
<feature type="region of interest" description="Disordered" evidence="1">
    <location>
        <begin position="297"/>
        <end position="336"/>
    </location>
</feature>
<dbReference type="AlphaFoldDB" id="S7PZW3"/>
<dbReference type="HOGENOM" id="CLU_823996_0_0_1"/>
<dbReference type="EMBL" id="KB469307">
    <property type="protein sequence ID" value="EPQ52827.1"/>
    <property type="molecule type" value="Genomic_DNA"/>
</dbReference>
<keyword evidence="3" id="KW-1185">Reference proteome</keyword>
<reference evidence="2 3" key="1">
    <citation type="journal article" date="2012" name="Science">
        <title>The Paleozoic origin of enzymatic lignin decomposition reconstructed from 31 fungal genomes.</title>
        <authorList>
            <person name="Floudas D."/>
            <person name="Binder M."/>
            <person name="Riley R."/>
            <person name="Barry K."/>
            <person name="Blanchette R.A."/>
            <person name="Henrissat B."/>
            <person name="Martinez A.T."/>
            <person name="Otillar R."/>
            <person name="Spatafora J.W."/>
            <person name="Yadav J.S."/>
            <person name="Aerts A."/>
            <person name="Benoit I."/>
            <person name="Boyd A."/>
            <person name="Carlson A."/>
            <person name="Copeland A."/>
            <person name="Coutinho P.M."/>
            <person name="de Vries R.P."/>
            <person name="Ferreira P."/>
            <person name="Findley K."/>
            <person name="Foster B."/>
            <person name="Gaskell J."/>
            <person name="Glotzer D."/>
            <person name="Gorecki P."/>
            <person name="Heitman J."/>
            <person name="Hesse C."/>
            <person name="Hori C."/>
            <person name="Igarashi K."/>
            <person name="Jurgens J.A."/>
            <person name="Kallen N."/>
            <person name="Kersten P."/>
            <person name="Kohler A."/>
            <person name="Kuees U."/>
            <person name="Kumar T.K.A."/>
            <person name="Kuo A."/>
            <person name="LaButti K."/>
            <person name="Larrondo L.F."/>
            <person name="Lindquist E."/>
            <person name="Ling A."/>
            <person name="Lombard V."/>
            <person name="Lucas S."/>
            <person name="Lundell T."/>
            <person name="Martin R."/>
            <person name="McLaughlin D.J."/>
            <person name="Morgenstern I."/>
            <person name="Morin E."/>
            <person name="Murat C."/>
            <person name="Nagy L.G."/>
            <person name="Nolan M."/>
            <person name="Ohm R.A."/>
            <person name="Patyshakuliyeva A."/>
            <person name="Rokas A."/>
            <person name="Ruiz-Duenas F.J."/>
            <person name="Sabat G."/>
            <person name="Salamov A."/>
            <person name="Samejima M."/>
            <person name="Schmutz J."/>
            <person name="Slot J.C."/>
            <person name="St John F."/>
            <person name="Stenlid J."/>
            <person name="Sun H."/>
            <person name="Sun S."/>
            <person name="Syed K."/>
            <person name="Tsang A."/>
            <person name="Wiebenga A."/>
            <person name="Young D."/>
            <person name="Pisabarro A."/>
            <person name="Eastwood D.C."/>
            <person name="Martin F."/>
            <person name="Cullen D."/>
            <person name="Grigoriev I.V."/>
            <person name="Hibbett D.S."/>
        </authorList>
    </citation>
    <scope>NUCLEOTIDE SEQUENCE [LARGE SCALE GENOMIC DNA]</scope>
    <source>
        <strain evidence="2 3">ATCC 11539</strain>
    </source>
</reference>
<feature type="compositionally biased region" description="Basic and acidic residues" evidence="1">
    <location>
        <begin position="12"/>
        <end position="42"/>
    </location>
</feature>
<gene>
    <name evidence="2" type="ORF">GLOTRDRAFT_95651</name>
</gene>
<dbReference type="Proteomes" id="UP000030669">
    <property type="component" value="Unassembled WGS sequence"/>
</dbReference>
<evidence type="ECO:0000313" key="3">
    <source>
        <dbReference type="Proteomes" id="UP000030669"/>
    </source>
</evidence>
<accession>S7PZW3</accession>
<evidence type="ECO:0000313" key="2">
    <source>
        <dbReference type="EMBL" id="EPQ52827.1"/>
    </source>
</evidence>
<protein>
    <submittedName>
        <fullName evidence="2">Uncharacterized protein</fullName>
    </submittedName>
</protein>
<evidence type="ECO:0000256" key="1">
    <source>
        <dbReference type="SAM" id="MobiDB-lite"/>
    </source>
</evidence>
<dbReference type="KEGG" id="gtr:GLOTRDRAFT_95651"/>
<dbReference type="RefSeq" id="XP_007869073.1">
    <property type="nucleotide sequence ID" value="XM_007870882.1"/>
</dbReference>
<sequence>MSDTYAPVQDSETARGLHARPEDKLKCGILRKPEDGQGRTEDETVIPCSSPDAYTASAVKDISSSSELKIYLTDDATDATSVTQDSSEVGEDHDVPCNQPATLSLRDRISDAHRILTGAVPLRQVSYYRAVRAIEDTILFNRRWERYHRAVEAAGGWVPEWWIIVGDRPRLVEVIVDRWREEGDWEGQEKTIHWDWYCGESPPSYEELWSIGKKAAAIWNKIRETYKPPITATEYAARLSETTSRPLNAEEAPSIEISITGPPEDELNPGFRSGRTIGQDPAFLTTTLLRDTTRLPRVQSEERRKRHGTCGQRGMSHPGSQGDTMMNLKTRPLERQ</sequence>